<name>A0ABS0E7V2_9GAMM</name>
<dbReference type="PANTHER" id="PTHR30579">
    <property type="entry name" value="TRANSCRIPTIONAL REGULATOR"/>
    <property type="match status" value="1"/>
</dbReference>
<dbReference type="PROSITE" id="PS50931">
    <property type="entry name" value="HTH_LYSR"/>
    <property type="match status" value="1"/>
</dbReference>
<evidence type="ECO:0000259" key="5">
    <source>
        <dbReference type="PROSITE" id="PS50931"/>
    </source>
</evidence>
<dbReference type="Gene3D" id="1.10.10.10">
    <property type="entry name" value="Winged helix-like DNA-binding domain superfamily/Winged helix DNA-binding domain"/>
    <property type="match status" value="1"/>
</dbReference>
<dbReference type="Pfam" id="PF00126">
    <property type="entry name" value="HTH_1"/>
    <property type="match status" value="1"/>
</dbReference>
<dbReference type="SUPFAM" id="SSF46785">
    <property type="entry name" value="Winged helix' DNA-binding domain"/>
    <property type="match status" value="1"/>
</dbReference>
<dbReference type="InterPro" id="IPR036388">
    <property type="entry name" value="WH-like_DNA-bd_sf"/>
</dbReference>
<accession>A0ABS0E7V2</accession>
<keyword evidence="2" id="KW-0805">Transcription regulation</keyword>
<evidence type="ECO:0000256" key="3">
    <source>
        <dbReference type="ARBA" id="ARBA00023125"/>
    </source>
</evidence>
<dbReference type="InterPro" id="IPR050176">
    <property type="entry name" value="LTTR"/>
</dbReference>
<evidence type="ECO:0000313" key="7">
    <source>
        <dbReference type="Proteomes" id="UP000636811"/>
    </source>
</evidence>
<keyword evidence="7" id="KW-1185">Reference proteome</keyword>
<dbReference type="Gene3D" id="3.40.190.290">
    <property type="match status" value="1"/>
</dbReference>
<proteinExistence type="inferred from homology"/>
<comment type="similarity">
    <text evidence="1">Belongs to the LysR transcriptional regulatory family.</text>
</comment>
<dbReference type="Pfam" id="PF03466">
    <property type="entry name" value="LysR_substrate"/>
    <property type="match status" value="1"/>
</dbReference>
<keyword evidence="3" id="KW-0238">DNA-binding</keyword>
<protein>
    <submittedName>
        <fullName evidence="6">LysR family transcriptional regulator</fullName>
    </submittedName>
</protein>
<evidence type="ECO:0000256" key="4">
    <source>
        <dbReference type="ARBA" id="ARBA00023163"/>
    </source>
</evidence>
<dbReference type="SUPFAM" id="SSF53850">
    <property type="entry name" value="Periplasmic binding protein-like II"/>
    <property type="match status" value="1"/>
</dbReference>
<dbReference type="PANTHER" id="PTHR30579:SF7">
    <property type="entry name" value="HTH-TYPE TRANSCRIPTIONAL REGULATOR LRHA-RELATED"/>
    <property type="match status" value="1"/>
</dbReference>
<evidence type="ECO:0000256" key="2">
    <source>
        <dbReference type="ARBA" id="ARBA00023015"/>
    </source>
</evidence>
<evidence type="ECO:0000313" key="6">
    <source>
        <dbReference type="EMBL" id="MBF7981173.1"/>
    </source>
</evidence>
<dbReference type="InterPro" id="IPR000847">
    <property type="entry name" value="LysR_HTH_N"/>
</dbReference>
<feature type="domain" description="HTH lysR-type" evidence="5">
    <location>
        <begin position="6"/>
        <end position="63"/>
    </location>
</feature>
<organism evidence="6 7">
    <name type="scientific">Rahnella laticis</name>
    <dbReference type="NCBI Taxonomy" id="2787622"/>
    <lineage>
        <taxon>Bacteria</taxon>
        <taxon>Pseudomonadati</taxon>
        <taxon>Pseudomonadota</taxon>
        <taxon>Gammaproteobacteria</taxon>
        <taxon>Enterobacterales</taxon>
        <taxon>Yersiniaceae</taxon>
        <taxon>Rahnella</taxon>
    </lineage>
</organism>
<gene>
    <name evidence="6" type="ORF">IV433_17295</name>
</gene>
<dbReference type="InterPro" id="IPR005119">
    <property type="entry name" value="LysR_subst-bd"/>
</dbReference>
<reference evidence="6 7" key="1">
    <citation type="submission" date="2020-11" db="EMBL/GenBank/DDBJ databases">
        <title>Taxonomic investigation of Rahnella strains.</title>
        <authorList>
            <person name="Lee S.D."/>
        </authorList>
    </citation>
    <scope>NUCLEOTIDE SEQUENCE [LARGE SCALE GENOMIC DNA]</scope>
    <source>
        <strain evidence="6 7">SAP-17</strain>
    </source>
</reference>
<sequence>MSALRYSFSQIEAFACVAESGSLSRAALLLGKDRTTVRDLLDYLEDALGYTLFVRQGRTLILTEQGQQLHRQAHLLLRQAQAFESYAQSLPDAKRQELVMVYDPFVSPAFIEAVIAEMAKKGLCFSAWSASREEAEAALKSGKAQVAVCQANNRALGTEMEWRALGNIGLDFYASAQLFQHQQRPLTLLNLSLIPQVVMHKAHDEQITRSLQISGQTLYVNERSTLRYLLENGQGWGFLPTHFQASGWKNVQAMECEVGNQGLDITMVAIWPPGAAKQRVTGALIDELPSLWRKVMGARAS</sequence>
<dbReference type="Proteomes" id="UP000636811">
    <property type="component" value="Unassembled WGS sequence"/>
</dbReference>
<dbReference type="InterPro" id="IPR036390">
    <property type="entry name" value="WH_DNA-bd_sf"/>
</dbReference>
<dbReference type="RefSeq" id="WP_195815023.1">
    <property type="nucleotide sequence ID" value="NZ_JADOBI010000007.1"/>
</dbReference>
<keyword evidence="4" id="KW-0804">Transcription</keyword>
<comment type="caution">
    <text evidence="6">The sequence shown here is derived from an EMBL/GenBank/DDBJ whole genome shotgun (WGS) entry which is preliminary data.</text>
</comment>
<dbReference type="EMBL" id="JADOBI010000007">
    <property type="protein sequence ID" value="MBF7981173.1"/>
    <property type="molecule type" value="Genomic_DNA"/>
</dbReference>
<evidence type="ECO:0000256" key="1">
    <source>
        <dbReference type="ARBA" id="ARBA00009437"/>
    </source>
</evidence>